<keyword evidence="3" id="KW-1185">Reference proteome</keyword>
<dbReference type="Pfam" id="PF25273">
    <property type="entry name" value="DUF7869"/>
    <property type="match status" value="1"/>
</dbReference>
<accession>A0A6J2YF51</accession>
<feature type="domain" description="DUF7869" evidence="2">
    <location>
        <begin position="581"/>
        <end position="716"/>
    </location>
</feature>
<dbReference type="InParanoid" id="A0A6J2YF51"/>
<protein>
    <submittedName>
        <fullName evidence="4">Uncharacterized protein LOC115886868</fullName>
    </submittedName>
</protein>
<evidence type="ECO:0000313" key="4">
    <source>
        <dbReference type="RefSeq" id="XP_030762052.1"/>
    </source>
</evidence>
<dbReference type="Proteomes" id="UP000504635">
    <property type="component" value="Unplaced"/>
</dbReference>
<dbReference type="InterPro" id="IPR057191">
    <property type="entry name" value="DUF7869"/>
</dbReference>
<feature type="compositionally biased region" description="Acidic residues" evidence="1">
    <location>
        <begin position="183"/>
        <end position="193"/>
    </location>
</feature>
<evidence type="ECO:0000313" key="3">
    <source>
        <dbReference type="Proteomes" id="UP000504635"/>
    </source>
</evidence>
<sequence>MSERSKLILKLAKNSRVINGSEWVFIPLNSSENDQGFLENFMNMDGPRVSDSSLNSDFQLNNIETASVSQIEPSQNEPICISIESEITRDQETSKNTSTINNCPIDDITACVPKELPVPNQPFFVLGTQITEKEGTEISNEASTMDCSAASPFNNTEIACTAESSPILKECVLNSVESQLSAENDESDEEPFSSDDSVRDLNFVPEFSSSSDDENLPDGPAVPDEQKKVRKRKANPESWKKNIAKRQRNSGQSYISCSKTKKTFKKREIGKPCKETCWLKCSSYIPDETRLKIFSDYWKLADLQSQRCFLSAHIEKLGVKYRYTREGSSRKPNNAFYFMIDGRRHRVCKTFFKSTLAISDRPIRTIIEKKTLCAGGMISSEMRGKHGKHHRVEDTIKNGIRRHIESIPKIESHYRRSDSKRDYIEGGRSLAEIHRDYVNTCKEKNEPFGNYLMFSRIFNSEFNISFYSPKKDQCEDCVAYFNASDEEKDSLKQNYDSHLIEKDLSRQEKAHDKENSPDTTIVAVYDLQAVLQCPRGDVSCFYYTSKLNVFNLTVYEIKTNTAKCFVWDESQANRGVCEIGTCLLKYVQSLETYADQNENKVIDIIFFSDNCCGQQKNRFMLATYFYIVQNYAYVNSITHKFLIKGHTQNEGDSVHSVIERQITRSLKSGPIYVPDQYVTLIRTAKKTGQPYAVEELNHESFFDLKDLAKLGFNNLKTSTNVPLKIGDLRIVKFVKNQNKLFFKNSFEEKEFQTAEIKTPRSNRSDQLVLHQLYATKPSLNDKKKESILGLFKKNVVPKYYFNFFNSL</sequence>
<evidence type="ECO:0000259" key="2">
    <source>
        <dbReference type="Pfam" id="PF25273"/>
    </source>
</evidence>
<dbReference type="RefSeq" id="XP_030762052.1">
    <property type="nucleotide sequence ID" value="XM_030906192.1"/>
</dbReference>
<dbReference type="GeneID" id="115886868"/>
<dbReference type="KEGG" id="soy:115886868"/>
<gene>
    <name evidence="4" type="primary">LOC115886868</name>
</gene>
<dbReference type="AlphaFoldDB" id="A0A6J2YF51"/>
<proteinExistence type="predicted"/>
<evidence type="ECO:0000256" key="1">
    <source>
        <dbReference type="SAM" id="MobiDB-lite"/>
    </source>
</evidence>
<dbReference type="PANTHER" id="PTHR10773:SF19">
    <property type="match status" value="1"/>
</dbReference>
<dbReference type="PANTHER" id="PTHR10773">
    <property type="entry name" value="DNA-DIRECTED RNA POLYMERASES I, II, AND III SUBUNIT RPABC2"/>
    <property type="match status" value="1"/>
</dbReference>
<reference evidence="4" key="1">
    <citation type="submission" date="2025-08" db="UniProtKB">
        <authorList>
            <consortium name="RefSeq"/>
        </authorList>
    </citation>
    <scope>IDENTIFICATION</scope>
    <source>
        <tissue evidence="4">Gonads</tissue>
    </source>
</reference>
<name>A0A6J2YF51_SITOR</name>
<dbReference type="OrthoDB" id="434783at2759"/>
<organism evidence="3 4">
    <name type="scientific">Sitophilus oryzae</name>
    <name type="common">Rice weevil</name>
    <name type="synonym">Curculio oryzae</name>
    <dbReference type="NCBI Taxonomy" id="7048"/>
    <lineage>
        <taxon>Eukaryota</taxon>
        <taxon>Metazoa</taxon>
        <taxon>Ecdysozoa</taxon>
        <taxon>Arthropoda</taxon>
        <taxon>Hexapoda</taxon>
        <taxon>Insecta</taxon>
        <taxon>Pterygota</taxon>
        <taxon>Neoptera</taxon>
        <taxon>Endopterygota</taxon>
        <taxon>Coleoptera</taxon>
        <taxon>Polyphaga</taxon>
        <taxon>Cucujiformia</taxon>
        <taxon>Curculionidae</taxon>
        <taxon>Dryophthorinae</taxon>
        <taxon>Sitophilus</taxon>
    </lineage>
</organism>
<feature type="region of interest" description="Disordered" evidence="1">
    <location>
        <begin position="179"/>
        <end position="247"/>
    </location>
</feature>